<sequence>MTAGDEMRIDQDVIDGISTLGNRTRLDPRS</sequence>
<name>A0A1I0AWG9_9EURY</name>
<gene>
    <name evidence="1" type="ORF">SAMN04488694_1033</name>
</gene>
<evidence type="ECO:0000313" key="1">
    <source>
        <dbReference type="EMBL" id="SES98123.1"/>
    </source>
</evidence>
<dbReference type="Proteomes" id="UP000199320">
    <property type="component" value="Unassembled WGS sequence"/>
</dbReference>
<accession>A0A1I0AWG9</accession>
<evidence type="ECO:0000313" key="2">
    <source>
        <dbReference type="Proteomes" id="UP000199320"/>
    </source>
</evidence>
<keyword evidence="2" id="KW-1185">Reference proteome</keyword>
<dbReference type="EMBL" id="FOIC01000003">
    <property type="protein sequence ID" value="SES98123.1"/>
    <property type="molecule type" value="Genomic_DNA"/>
</dbReference>
<dbReference type="STRING" id="392421.SAMN04488694_1033"/>
<organism evidence="1 2">
    <name type="scientific">Natrinema hispanicum</name>
    <dbReference type="NCBI Taxonomy" id="392421"/>
    <lineage>
        <taxon>Archaea</taxon>
        <taxon>Methanobacteriati</taxon>
        <taxon>Methanobacteriota</taxon>
        <taxon>Stenosarchaea group</taxon>
        <taxon>Halobacteria</taxon>
        <taxon>Halobacteriales</taxon>
        <taxon>Natrialbaceae</taxon>
        <taxon>Natrinema</taxon>
    </lineage>
</organism>
<reference evidence="2" key="1">
    <citation type="submission" date="2016-10" db="EMBL/GenBank/DDBJ databases">
        <authorList>
            <person name="Varghese N."/>
            <person name="Submissions S."/>
        </authorList>
    </citation>
    <scope>NUCLEOTIDE SEQUENCE [LARGE SCALE GENOMIC DNA]</scope>
    <source>
        <strain evidence="2">CDM_6</strain>
    </source>
</reference>
<protein>
    <submittedName>
        <fullName evidence="1">Uncharacterized protein</fullName>
    </submittedName>
</protein>
<proteinExistence type="predicted"/>
<dbReference type="AlphaFoldDB" id="A0A1I0AWG9"/>